<feature type="transmembrane region" description="Helical" evidence="8">
    <location>
        <begin position="242"/>
        <end position="259"/>
    </location>
</feature>
<evidence type="ECO:0000256" key="7">
    <source>
        <dbReference type="ARBA" id="ARBA00023136"/>
    </source>
</evidence>
<reference evidence="9" key="2">
    <citation type="journal article" date="2021" name="PeerJ">
        <title>Extensive microbial diversity within the chicken gut microbiome revealed by metagenomics and culture.</title>
        <authorList>
            <person name="Gilroy R."/>
            <person name="Ravi A."/>
            <person name="Getino M."/>
            <person name="Pursley I."/>
            <person name="Horton D.L."/>
            <person name="Alikhan N.F."/>
            <person name="Baker D."/>
            <person name="Gharbi K."/>
            <person name="Hall N."/>
            <person name="Watson M."/>
            <person name="Adriaenssens E.M."/>
            <person name="Foster-Nyarko E."/>
            <person name="Jarju S."/>
            <person name="Secka A."/>
            <person name="Antonio M."/>
            <person name="Oren A."/>
            <person name="Chaudhuri R.R."/>
            <person name="La Ragione R."/>
            <person name="Hildebrand F."/>
            <person name="Pallen M.J."/>
        </authorList>
    </citation>
    <scope>NUCLEOTIDE SEQUENCE</scope>
    <source>
        <strain evidence="9">ChiHcec3-11533</strain>
    </source>
</reference>
<evidence type="ECO:0000256" key="6">
    <source>
        <dbReference type="ARBA" id="ARBA00022989"/>
    </source>
</evidence>
<keyword evidence="6 8" id="KW-1133">Transmembrane helix</keyword>
<dbReference type="GO" id="GO:0022857">
    <property type="term" value="F:transmembrane transporter activity"/>
    <property type="evidence" value="ECO:0007669"/>
    <property type="project" value="InterPro"/>
</dbReference>
<feature type="transmembrane region" description="Helical" evidence="8">
    <location>
        <begin position="214"/>
        <end position="236"/>
    </location>
</feature>
<feature type="transmembrane region" description="Helical" evidence="8">
    <location>
        <begin position="123"/>
        <end position="147"/>
    </location>
</feature>
<dbReference type="PANTHER" id="PTHR32196">
    <property type="entry name" value="ABC TRANSPORTER PERMEASE PROTEIN YPHD-RELATED-RELATED"/>
    <property type="match status" value="1"/>
</dbReference>
<accession>A0A9D1IBS8</accession>
<feature type="transmembrane region" description="Helical" evidence="8">
    <location>
        <begin position="296"/>
        <end position="313"/>
    </location>
</feature>
<reference evidence="9" key="1">
    <citation type="submission" date="2020-10" db="EMBL/GenBank/DDBJ databases">
        <authorList>
            <person name="Gilroy R."/>
        </authorList>
    </citation>
    <scope>NUCLEOTIDE SEQUENCE</scope>
    <source>
        <strain evidence="9">ChiHcec3-11533</strain>
    </source>
</reference>
<evidence type="ECO:0000256" key="3">
    <source>
        <dbReference type="ARBA" id="ARBA00022475"/>
    </source>
</evidence>
<comment type="subcellular location">
    <subcellularLocation>
        <location evidence="1">Cell membrane</location>
        <topology evidence="1">Multi-pass membrane protein</topology>
    </subcellularLocation>
</comment>
<keyword evidence="7 8" id="KW-0472">Membrane</keyword>
<feature type="transmembrane region" description="Helical" evidence="8">
    <location>
        <begin position="91"/>
        <end position="111"/>
    </location>
</feature>
<evidence type="ECO:0000256" key="4">
    <source>
        <dbReference type="ARBA" id="ARBA00022519"/>
    </source>
</evidence>
<evidence type="ECO:0000313" key="10">
    <source>
        <dbReference type="Proteomes" id="UP000824072"/>
    </source>
</evidence>
<dbReference type="AlphaFoldDB" id="A0A9D1IBS8"/>
<comment type="caution">
    <text evidence="9">The sequence shown here is derived from an EMBL/GenBank/DDBJ whole genome shotgun (WGS) entry which is preliminary data.</text>
</comment>
<sequence>MKKIQSMDRSLKTLLLLVAAVLLVMAIVAPGSYYGVDNLRSMIFQFPEYGIIAYGMMLAMLSGGIDLSLVGIANLVGIVAAKIMLGMGGSGASIALGCAAGILVGAACGLFNGFMIGYLRVPAMLVTLCGLQLFGGLGLAITTGPALNGLPEKFIQIANGSVGSIPIVLFIFLAVVAAMAFLTKCTVFGSHVLFMGSNAEASRYSGISILKVTLLTYMVSGILGGVSGLVIASHFGSAKSDYGSSYTLLSLLIAVLGGIHPDGGRGSVLGVTLSILLLQLISNAFSILQADTTLKTFVYGWLLIGSLAFTILMEKRAARRKGVRPAVLDKR</sequence>
<keyword evidence="5 8" id="KW-0812">Transmembrane</keyword>
<protein>
    <submittedName>
        <fullName evidence="9">ABC transporter permease</fullName>
    </submittedName>
</protein>
<dbReference type="EMBL" id="DVMU01000127">
    <property type="protein sequence ID" value="HIU34050.1"/>
    <property type="molecule type" value="Genomic_DNA"/>
</dbReference>
<keyword evidence="2" id="KW-0813">Transport</keyword>
<dbReference type="Proteomes" id="UP000824072">
    <property type="component" value="Unassembled WGS sequence"/>
</dbReference>
<dbReference type="GO" id="GO:0005886">
    <property type="term" value="C:plasma membrane"/>
    <property type="evidence" value="ECO:0007669"/>
    <property type="project" value="UniProtKB-SubCell"/>
</dbReference>
<feature type="transmembrane region" description="Helical" evidence="8">
    <location>
        <begin position="167"/>
        <end position="194"/>
    </location>
</feature>
<proteinExistence type="predicted"/>
<evidence type="ECO:0000256" key="2">
    <source>
        <dbReference type="ARBA" id="ARBA00022448"/>
    </source>
</evidence>
<name>A0A9D1IBS8_9FIRM</name>
<gene>
    <name evidence="9" type="ORF">IAB02_05755</name>
</gene>
<organism evidence="9 10">
    <name type="scientific">Candidatus Pullichristensenella excrementigallinarum</name>
    <dbReference type="NCBI Taxonomy" id="2840907"/>
    <lineage>
        <taxon>Bacteria</taxon>
        <taxon>Bacillati</taxon>
        <taxon>Bacillota</taxon>
        <taxon>Clostridia</taxon>
        <taxon>Candidatus Pullichristensenella</taxon>
    </lineage>
</organism>
<evidence type="ECO:0000256" key="1">
    <source>
        <dbReference type="ARBA" id="ARBA00004651"/>
    </source>
</evidence>
<dbReference type="CDD" id="cd06579">
    <property type="entry name" value="TM_PBP1_transp_AraH_like"/>
    <property type="match status" value="1"/>
</dbReference>
<evidence type="ECO:0000313" key="9">
    <source>
        <dbReference type="EMBL" id="HIU34050.1"/>
    </source>
</evidence>
<evidence type="ECO:0000256" key="8">
    <source>
        <dbReference type="SAM" id="Phobius"/>
    </source>
</evidence>
<dbReference type="Pfam" id="PF02653">
    <property type="entry name" value="BPD_transp_2"/>
    <property type="match status" value="1"/>
</dbReference>
<evidence type="ECO:0000256" key="5">
    <source>
        <dbReference type="ARBA" id="ARBA00022692"/>
    </source>
</evidence>
<dbReference type="PANTHER" id="PTHR32196:SF21">
    <property type="entry name" value="ABC TRANSPORTER PERMEASE PROTEIN YPHD-RELATED"/>
    <property type="match status" value="1"/>
</dbReference>
<dbReference type="InterPro" id="IPR001851">
    <property type="entry name" value="ABC_transp_permease"/>
</dbReference>
<keyword evidence="4" id="KW-0997">Cell inner membrane</keyword>
<keyword evidence="3" id="KW-1003">Cell membrane</keyword>